<organism evidence="2 3">
    <name type="scientific">Deinococcus sonorensis</name>
    <dbReference type="NCBI Taxonomy" id="309891"/>
    <lineage>
        <taxon>Bacteria</taxon>
        <taxon>Thermotogati</taxon>
        <taxon>Deinococcota</taxon>
        <taxon>Deinococci</taxon>
        <taxon>Deinococcales</taxon>
        <taxon>Deinococcaceae</taxon>
        <taxon>Deinococcus</taxon>
    </lineage>
</organism>
<dbReference type="SMART" id="SM00341">
    <property type="entry name" value="HRDC"/>
    <property type="match status" value="1"/>
</dbReference>
<feature type="domain" description="HRDC" evidence="1">
    <location>
        <begin position="26"/>
        <end position="106"/>
    </location>
</feature>
<evidence type="ECO:0000313" key="3">
    <source>
        <dbReference type="Proteomes" id="UP001595939"/>
    </source>
</evidence>
<sequence length="188" mass="19661">MAELVVHREVHGTPVAVQAPVPSEDAQPDAAVMAALGDVRRVLARETGYAAYLVFPNASLAALATRKPRTMADLAGIPGLGPKRIDAYGERILAAVAAALDALAAPAPTVPAPPTPAPTPEMQHVPALLEHVAQALRAGRHQGDAVSGIRAAFPEGNEFIEWHVQELDGTITVVLRSTSEDRTGLPDN</sequence>
<evidence type="ECO:0000313" key="2">
    <source>
        <dbReference type="EMBL" id="MFC4455306.1"/>
    </source>
</evidence>
<gene>
    <name evidence="2" type="ORF">ACFO0P_16135</name>
</gene>
<reference evidence="3" key="1">
    <citation type="journal article" date="2019" name="Int. J. Syst. Evol. Microbiol.">
        <title>The Global Catalogue of Microorganisms (GCM) 10K type strain sequencing project: providing services to taxonomists for standard genome sequencing and annotation.</title>
        <authorList>
            <consortium name="The Broad Institute Genomics Platform"/>
            <consortium name="The Broad Institute Genome Sequencing Center for Infectious Disease"/>
            <person name="Wu L."/>
            <person name="Ma J."/>
        </authorList>
    </citation>
    <scope>NUCLEOTIDE SEQUENCE [LARGE SCALE GENOMIC DNA]</scope>
    <source>
        <strain evidence="3">CCUG 39970</strain>
    </source>
</reference>
<proteinExistence type="predicted"/>
<protein>
    <submittedName>
        <fullName evidence="2">HRDC domain-containing protein</fullName>
    </submittedName>
</protein>
<dbReference type="Gene3D" id="1.10.150.80">
    <property type="entry name" value="HRDC domain"/>
    <property type="match status" value="1"/>
</dbReference>
<dbReference type="RefSeq" id="WP_380130018.1">
    <property type="nucleotide sequence ID" value="NZ_JBHSEG010000008.1"/>
</dbReference>
<name>A0ABV8Y8H4_9DEIO</name>
<dbReference type="InterPro" id="IPR044876">
    <property type="entry name" value="HRDC_dom_sf"/>
</dbReference>
<keyword evidence="3" id="KW-1185">Reference proteome</keyword>
<dbReference type="Proteomes" id="UP001595939">
    <property type="component" value="Unassembled WGS sequence"/>
</dbReference>
<evidence type="ECO:0000259" key="1">
    <source>
        <dbReference type="PROSITE" id="PS50967"/>
    </source>
</evidence>
<dbReference type="InterPro" id="IPR010997">
    <property type="entry name" value="HRDC-like_sf"/>
</dbReference>
<dbReference type="EMBL" id="JBHSEG010000008">
    <property type="protein sequence ID" value="MFC4455306.1"/>
    <property type="molecule type" value="Genomic_DNA"/>
</dbReference>
<dbReference type="SUPFAM" id="SSF47819">
    <property type="entry name" value="HRDC-like"/>
    <property type="match status" value="1"/>
</dbReference>
<dbReference type="InterPro" id="IPR002121">
    <property type="entry name" value="HRDC_dom"/>
</dbReference>
<comment type="caution">
    <text evidence="2">The sequence shown here is derived from an EMBL/GenBank/DDBJ whole genome shotgun (WGS) entry which is preliminary data.</text>
</comment>
<dbReference type="PROSITE" id="PS50967">
    <property type="entry name" value="HRDC"/>
    <property type="match status" value="1"/>
</dbReference>
<dbReference type="Pfam" id="PF00570">
    <property type="entry name" value="HRDC"/>
    <property type="match status" value="1"/>
</dbReference>
<accession>A0ABV8Y8H4</accession>